<dbReference type="SUPFAM" id="SSF51556">
    <property type="entry name" value="Metallo-dependent hydrolases"/>
    <property type="match status" value="1"/>
</dbReference>
<reference evidence="7 8" key="1">
    <citation type="submission" date="2019-06" db="EMBL/GenBank/DDBJ databases">
        <title>Sequencing the genomes of 1000 actinobacteria strains.</title>
        <authorList>
            <person name="Klenk H.-P."/>
        </authorList>
    </citation>
    <scope>NUCLEOTIDE SEQUENCE [LARGE SCALE GENOMIC DNA]</scope>
    <source>
        <strain evidence="7 8">DSM 46837</strain>
    </source>
</reference>
<dbReference type="Proteomes" id="UP000319865">
    <property type="component" value="Unassembled WGS sequence"/>
</dbReference>
<dbReference type="GO" id="GO:0016814">
    <property type="term" value="F:hydrolase activity, acting on carbon-nitrogen (but not peptide) bonds, in cyclic amidines"/>
    <property type="evidence" value="ECO:0007669"/>
    <property type="project" value="UniProtKB-ARBA"/>
</dbReference>
<comment type="caution">
    <text evidence="7">The sequence shown here is derived from an EMBL/GenBank/DDBJ whole genome shotgun (WGS) entry which is preliminary data.</text>
</comment>
<proteinExistence type="inferred from homology"/>
<evidence type="ECO:0000256" key="3">
    <source>
        <dbReference type="ARBA" id="ARBA00022723"/>
    </source>
</evidence>
<dbReference type="PANTHER" id="PTHR43114">
    <property type="entry name" value="ADENINE DEAMINASE"/>
    <property type="match status" value="1"/>
</dbReference>
<dbReference type="GO" id="GO:0019239">
    <property type="term" value="F:deaminase activity"/>
    <property type="evidence" value="ECO:0007669"/>
    <property type="project" value="InterPro"/>
</dbReference>
<comment type="similarity">
    <text evidence="2">Belongs to the metallo-dependent hydrolases superfamily. Adenosine and AMP deaminases family.</text>
</comment>
<evidence type="ECO:0000256" key="1">
    <source>
        <dbReference type="ARBA" id="ARBA00001947"/>
    </source>
</evidence>
<sequence>MTARWTVPTRTLSSADLVALPKAELHLHLEGAIRPETARELADRYDLPLPRTGRFTDLGEFVVAYEQARDLIGSLEDLRRVAAEILTTARENGVVWTEVHLIPPTYAGRLGPDEAVVEAVLDGLASAAGPDAAAGLIIGVNRMLPVADADRSLSLALAYRDRGVVGLGLAADEARFPASLFEDVFGRAADAGLPAVPHAGEGAGAGSVRTCVERLGARRINHGIRAAEDPAVVDLLLERGVSLDVCPTSNVELQIVPDLASHPLPRLIESGVPVSLNTDCPLFLGATTVGEYALASSAFGLEPDALAAIARTSLVTSSCPADRRERALAGVADWRPTG</sequence>
<organism evidence="7 8">
    <name type="scientific">Blastococcus colisei</name>
    <dbReference type="NCBI Taxonomy" id="1564162"/>
    <lineage>
        <taxon>Bacteria</taxon>
        <taxon>Bacillati</taxon>
        <taxon>Actinomycetota</taxon>
        <taxon>Actinomycetes</taxon>
        <taxon>Geodermatophilales</taxon>
        <taxon>Geodermatophilaceae</taxon>
        <taxon>Blastococcus</taxon>
    </lineage>
</organism>
<dbReference type="GO" id="GO:0046872">
    <property type="term" value="F:metal ion binding"/>
    <property type="evidence" value="ECO:0007669"/>
    <property type="project" value="UniProtKB-KW"/>
</dbReference>
<dbReference type="NCBIfam" id="TIGR01430">
    <property type="entry name" value="aden_deam"/>
    <property type="match status" value="1"/>
</dbReference>
<dbReference type="PANTHER" id="PTHR43114:SF6">
    <property type="entry name" value="ADENINE DEAMINASE"/>
    <property type="match status" value="1"/>
</dbReference>
<keyword evidence="3" id="KW-0479">Metal-binding</keyword>
<dbReference type="Gene3D" id="3.20.20.140">
    <property type="entry name" value="Metal-dependent hydrolases"/>
    <property type="match status" value="1"/>
</dbReference>
<keyword evidence="4" id="KW-0378">Hydrolase</keyword>
<evidence type="ECO:0000256" key="4">
    <source>
        <dbReference type="ARBA" id="ARBA00022801"/>
    </source>
</evidence>
<feature type="domain" description="Adenosine deaminase" evidence="6">
    <location>
        <begin position="21"/>
        <end position="334"/>
    </location>
</feature>
<keyword evidence="8" id="KW-1185">Reference proteome</keyword>
<dbReference type="EMBL" id="VFQE01000001">
    <property type="protein sequence ID" value="TQN42079.1"/>
    <property type="molecule type" value="Genomic_DNA"/>
</dbReference>
<accession>A0A543PDE9</accession>
<dbReference type="InterPro" id="IPR032466">
    <property type="entry name" value="Metal_Hydrolase"/>
</dbReference>
<evidence type="ECO:0000313" key="8">
    <source>
        <dbReference type="Proteomes" id="UP000319865"/>
    </source>
</evidence>
<evidence type="ECO:0000259" key="6">
    <source>
        <dbReference type="Pfam" id="PF00962"/>
    </source>
</evidence>
<dbReference type="Pfam" id="PF00962">
    <property type="entry name" value="A_deaminase"/>
    <property type="match status" value="1"/>
</dbReference>
<evidence type="ECO:0000256" key="5">
    <source>
        <dbReference type="ARBA" id="ARBA00022833"/>
    </source>
</evidence>
<dbReference type="InterPro" id="IPR006330">
    <property type="entry name" value="Ado/ade_deaminase"/>
</dbReference>
<evidence type="ECO:0000256" key="2">
    <source>
        <dbReference type="ARBA" id="ARBA00006676"/>
    </source>
</evidence>
<evidence type="ECO:0000313" key="7">
    <source>
        <dbReference type="EMBL" id="TQN42079.1"/>
    </source>
</evidence>
<name>A0A543PDE9_9ACTN</name>
<keyword evidence="5" id="KW-0862">Zinc</keyword>
<comment type="cofactor">
    <cofactor evidence="1">
        <name>Zn(2+)</name>
        <dbReference type="ChEBI" id="CHEBI:29105"/>
    </cofactor>
</comment>
<gene>
    <name evidence="7" type="ORF">FHU33_1472</name>
</gene>
<protein>
    <submittedName>
        <fullName evidence="7">Adenosine deaminase</fullName>
    </submittedName>
</protein>
<dbReference type="InterPro" id="IPR001365">
    <property type="entry name" value="A_deaminase_dom"/>
</dbReference>
<dbReference type="AlphaFoldDB" id="A0A543PDE9"/>